<comment type="subcellular location">
    <subcellularLocation>
        <location evidence="1">Cell membrane</location>
        <topology evidence="1">Lipid-anchor</topology>
    </subcellularLocation>
</comment>
<dbReference type="PANTHER" id="PTHR34296">
    <property type="entry name" value="TRANSCRIPTIONAL ACTIVATOR PROTEIN MED"/>
    <property type="match status" value="1"/>
</dbReference>
<dbReference type="Gene3D" id="3.40.50.2300">
    <property type="match status" value="2"/>
</dbReference>
<dbReference type="PANTHER" id="PTHR34296:SF2">
    <property type="entry name" value="ABC TRANSPORTER GUANOSINE-BINDING PROTEIN NUPN"/>
    <property type="match status" value="1"/>
</dbReference>
<proteinExistence type="inferred from homology"/>
<accession>A0A0U4F4X9</accession>
<name>A0A0U4F4X9_9BACI</name>
<evidence type="ECO:0000256" key="1">
    <source>
        <dbReference type="ARBA" id="ARBA00004193"/>
    </source>
</evidence>
<gene>
    <name evidence="8" type="ORF">AOX59_08505</name>
</gene>
<evidence type="ECO:0000256" key="6">
    <source>
        <dbReference type="ARBA" id="ARBA00023288"/>
    </source>
</evidence>
<feature type="domain" description="ABC transporter substrate-binding protein PnrA-like" evidence="7">
    <location>
        <begin position="30"/>
        <end position="310"/>
    </location>
</feature>
<dbReference type="STRING" id="1472767.AOX59_08505"/>
<dbReference type="SUPFAM" id="SSF53822">
    <property type="entry name" value="Periplasmic binding protein-like I"/>
    <property type="match status" value="1"/>
</dbReference>
<dbReference type="InterPro" id="IPR028082">
    <property type="entry name" value="Peripla_BP_I"/>
</dbReference>
<keyword evidence="5" id="KW-0472">Membrane</keyword>
<comment type="similarity">
    <text evidence="2">Belongs to the BMP lipoprotein family.</text>
</comment>
<dbReference type="Pfam" id="PF02608">
    <property type="entry name" value="Bmp"/>
    <property type="match status" value="1"/>
</dbReference>
<dbReference type="OrthoDB" id="2556857at2"/>
<evidence type="ECO:0000256" key="3">
    <source>
        <dbReference type="ARBA" id="ARBA00022475"/>
    </source>
</evidence>
<evidence type="ECO:0000313" key="8">
    <source>
        <dbReference type="EMBL" id="ALX48646.1"/>
    </source>
</evidence>
<keyword evidence="6" id="KW-0449">Lipoprotein</keyword>
<dbReference type="KEGG" id="lao:AOX59_08505"/>
<dbReference type="InterPro" id="IPR003760">
    <property type="entry name" value="PnrA-like"/>
</dbReference>
<evidence type="ECO:0000256" key="2">
    <source>
        <dbReference type="ARBA" id="ARBA00008610"/>
    </source>
</evidence>
<evidence type="ECO:0000259" key="7">
    <source>
        <dbReference type="Pfam" id="PF02608"/>
    </source>
</evidence>
<dbReference type="PROSITE" id="PS51257">
    <property type="entry name" value="PROKAR_LIPOPROTEIN"/>
    <property type="match status" value="1"/>
</dbReference>
<dbReference type="EMBL" id="CP013862">
    <property type="protein sequence ID" value="ALX48646.1"/>
    <property type="molecule type" value="Genomic_DNA"/>
</dbReference>
<organism evidence="8 9">
    <name type="scientific">Lentibacillus amyloliquefaciens</name>
    <dbReference type="NCBI Taxonomy" id="1472767"/>
    <lineage>
        <taxon>Bacteria</taxon>
        <taxon>Bacillati</taxon>
        <taxon>Bacillota</taxon>
        <taxon>Bacilli</taxon>
        <taxon>Bacillales</taxon>
        <taxon>Bacillaceae</taxon>
        <taxon>Lentibacillus</taxon>
    </lineage>
</organism>
<evidence type="ECO:0000313" key="9">
    <source>
        <dbReference type="Proteomes" id="UP000050331"/>
    </source>
</evidence>
<keyword evidence="4" id="KW-0732">Signal</keyword>
<sequence>MRRLSIFVLATFIVIFLSGCSNYFDSGDLQNAGMLVETTIHDQPWNEKGYEGLLSIEEEFGVDVFYKEDVKTQADVREAVDELVSNGVNLIFGNSSAYGQFFEDISATYPEVHFVYFNGGQFGEDVTSLNFNAHAMGFFAGMMAGEMTETNRVGVIGAFEWQPEIEGFFEGVTYQNPEAEVNFNYVNDWNGNELAMDMYKTMRDDGTDVIYPAGNAYSHSIIEQANQDGIYAIGYVADQSEIAEETVLTSTVQHLSELYTLAAKEFNEGDLRGGVMTYDFQDDMISLGKLSPDVPEEFQKVIQEEIEAYKESDLLPHESSHDE</sequence>
<dbReference type="AlphaFoldDB" id="A0A0U4F4X9"/>
<dbReference type="InterPro" id="IPR050957">
    <property type="entry name" value="BMP_lipoprotein"/>
</dbReference>
<evidence type="ECO:0000256" key="4">
    <source>
        <dbReference type="ARBA" id="ARBA00022729"/>
    </source>
</evidence>
<keyword evidence="9" id="KW-1185">Reference proteome</keyword>
<keyword evidence="3" id="KW-1003">Cell membrane</keyword>
<dbReference type="Proteomes" id="UP000050331">
    <property type="component" value="Chromosome"/>
</dbReference>
<protein>
    <submittedName>
        <fullName evidence="8">Transcriptional regulator</fullName>
    </submittedName>
</protein>
<dbReference type="GO" id="GO:0005886">
    <property type="term" value="C:plasma membrane"/>
    <property type="evidence" value="ECO:0007669"/>
    <property type="project" value="UniProtKB-SubCell"/>
</dbReference>
<evidence type="ECO:0000256" key="5">
    <source>
        <dbReference type="ARBA" id="ARBA00023136"/>
    </source>
</evidence>
<reference evidence="8 9" key="1">
    <citation type="submission" date="2016-01" db="EMBL/GenBank/DDBJ databases">
        <title>Complete genome sequence of strain Lentibacillus amyloliquefaciens LAM0015T isolated from saline sediment.</title>
        <authorList>
            <person name="Wang J.-L."/>
            <person name="He M.-X."/>
        </authorList>
    </citation>
    <scope>NUCLEOTIDE SEQUENCE [LARGE SCALE GENOMIC DNA]</scope>
    <source>
        <strain evidence="8 9">LAM0015</strain>
    </source>
</reference>